<dbReference type="Pfam" id="PF00160">
    <property type="entry name" value="Pro_isomerase"/>
    <property type="match status" value="1"/>
</dbReference>
<name>A0ABD3NP18_9STRA</name>
<dbReference type="EMBL" id="JALLAZ020001314">
    <property type="protein sequence ID" value="KAL3777089.1"/>
    <property type="molecule type" value="Genomic_DNA"/>
</dbReference>
<accession>A0ABD3NP18</accession>
<comment type="caution">
    <text evidence="2">The sequence shown here is derived from an EMBL/GenBank/DDBJ whole genome shotgun (WGS) entry which is preliminary data.</text>
</comment>
<evidence type="ECO:0000259" key="1">
    <source>
        <dbReference type="Pfam" id="PF00160"/>
    </source>
</evidence>
<proteinExistence type="predicted"/>
<reference evidence="2 3" key="1">
    <citation type="submission" date="2024-10" db="EMBL/GenBank/DDBJ databases">
        <title>Updated reference genomes for cyclostephanoid diatoms.</title>
        <authorList>
            <person name="Roberts W.R."/>
            <person name="Alverson A.J."/>
        </authorList>
    </citation>
    <scope>NUCLEOTIDE SEQUENCE [LARGE SCALE GENOMIC DNA]</scope>
    <source>
        <strain evidence="2 3">AJA276-08</strain>
    </source>
</reference>
<dbReference type="InterPro" id="IPR029000">
    <property type="entry name" value="Cyclophilin-like_dom_sf"/>
</dbReference>
<organism evidence="2 3">
    <name type="scientific">Stephanodiscus triporus</name>
    <dbReference type="NCBI Taxonomy" id="2934178"/>
    <lineage>
        <taxon>Eukaryota</taxon>
        <taxon>Sar</taxon>
        <taxon>Stramenopiles</taxon>
        <taxon>Ochrophyta</taxon>
        <taxon>Bacillariophyta</taxon>
        <taxon>Coscinodiscophyceae</taxon>
        <taxon>Thalassiosirophycidae</taxon>
        <taxon>Stephanodiscales</taxon>
        <taxon>Stephanodiscaceae</taxon>
        <taxon>Stephanodiscus</taxon>
    </lineage>
</organism>
<dbReference type="SUPFAM" id="SSF50891">
    <property type="entry name" value="Cyclophilin-like"/>
    <property type="match status" value="1"/>
</dbReference>
<dbReference type="Gene3D" id="2.40.100.10">
    <property type="entry name" value="Cyclophilin-like"/>
    <property type="match status" value="1"/>
</dbReference>
<feature type="domain" description="PPIase cyclophilin-type" evidence="1">
    <location>
        <begin position="153"/>
        <end position="273"/>
    </location>
</feature>
<evidence type="ECO:0000313" key="3">
    <source>
        <dbReference type="Proteomes" id="UP001530315"/>
    </source>
</evidence>
<sequence length="310" mass="34891">MTLVRSIAGSMRRIQRYTKDLALFFANSLGPFSETGPILHDLARNHGLFIGTYENGRHYTGFDGQITRAILEKSAKFKDFLQSVEKEFYISNVWMYGWSPTTKDGKKGGVFNWHRDKYYSGYFRMIVSIGSTDKVMYFREEMEVGGTRTVGIRSFLGMVSSDHFDHNYLFRAVEGFVVQWGIESPKGYKNGRGAHFPKAGIDPPPAADADKSLRSNVRGALNFAGGNSAVGQVYVNRGDNPHLDREPGSLPFATLDERSMAIVDSVHSYKEGSGQVKAVLSGDEEVKRLFPRMSRIEKCWIDHAFGEFHQ</sequence>
<keyword evidence="3" id="KW-1185">Reference proteome</keyword>
<evidence type="ECO:0000313" key="2">
    <source>
        <dbReference type="EMBL" id="KAL3777089.1"/>
    </source>
</evidence>
<dbReference type="Proteomes" id="UP001530315">
    <property type="component" value="Unassembled WGS sequence"/>
</dbReference>
<gene>
    <name evidence="2" type="ORF">ACHAW5_003058</name>
</gene>
<dbReference type="InterPro" id="IPR002130">
    <property type="entry name" value="Cyclophilin-type_PPIase_dom"/>
</dbReference>
<dbReference type="AlphaFoldDB" id="A0ABD3NP18"/>
<protein>
    <recommendedName>
        <fullName evidence="1">PPIase cyclophilin-type domain-containing protein</fullName>
    </recommendedName>
</protein>